<evidence type="ECO:0000313" key="2">
    <source>
        <dbReference type="Proteomes" id="UP000712007"/>
    </source>
</evidence>
<dbReference type="Proteomes" id="UP000712007">
    <property type="component" value="Unassembled WGS sequence"/>
</dbReference>
<reference evidence="1" key="2">
    <citation type="journal article" date="2021" name="PeerJ">
        <title>Extensive microbial diversity within the chicken gut microbiome revealed by metagenomics and culture.</title>
        <authorList>
            <person name="Gilroy R."/>
            <person name="Ravi A."/>
            <person name="Getino M."/>
            <person name="Pursley I."/>
            <person name="Horton D.L."/>
            <person name="Alikhan N.F."/>
            <person name="Baker D."/>
            <person name="Gharbi K."/>
            <person name="Hall N."/>
            <person name="Watson M."/>
            <person name="Adriaenssens E.M."/>
            <person name="Foster-Nyarko E."/>
            <person name="Jarju S."/>
            <person name="Secka A."/>
            <person name="Antonio M."/>
            <person name="Oren A."/>
            <person name="Chaudhuri R.R."/>
            <person name="La Ragione R."/>
            <person name="Hildebrand F."/>
            <person name="Pallen M.J."/>
        </authorList>
    </citation>
    <scope>NUCLEOTIDE SEQUENCE</scope>
    <source>
        <strain evidence="1">3924</strain>
    </source>
</reference>
<reference evidence="1" key="1">
    <citation type="submission" date="2020-10" db="EMBL/GenBank/DDBJ databases">
        <authorList>
            <person name="Gilroy R."/>
        </authorList>
    </citation>
    <scope>NUCLEOTIDE SEQUENCE</scope>
    <source>
        <strain evidence="1">3924</strain>
    </source>
</reference>
<dbReference type="EMBL" id="JADIMV010000130">
    <property type="protein sequence ID" value="MBO8440491.1"/>
    <property type="molecule type" value="Genomic_DNA"/>
</dbReference>
<dbReference type="Pfam" id="PF14128">
    <property type="entry name" value="DUF4295"/>
    <property type="match status" value="1"/>
</dbReference>
<sequence length="50" mass="5547">MAKKAVATLQKGEGRGFAKVIKMVKSPKTGAYVFQEDIVPNDKVKEYFAK</sequence>
<accession>A0A940IFC0</accession>
<dbReference type="InterPro" id="IPR025379">
    <property type="entry name" value="DUF4295"/>
</dbReference>
<organism evidence="1 2">
    <name type="scientific">Candidatus Aphodosoma intestinipullorum</name>
    <dbReference type="NCBI Taxonomy" id="2840674"/>
    <lineage>
        <taxon>Bacteria</taxon>
        <taxon>Pseudomonadati</taxon>
        <taxon>Bacteroidota</taxon>
        <taxon>Bacteroidia</taxon>
        <taxon>Bacteroidales</taxon>
        <taxon>Candidatus Aphodosoma</taxon>
    </lineage>
</organism>
<name>A0A940IFC0_9BACT</name>
<evidence type="ECO:0000313" key="1">
    <source>
        <dbReference type="EMBL" id="MBO8440491.1"/>
    </source>
</evidence>
<comment type="caution">
    <text evidence="1">The sequence shown here is derived from an EMBL/GenBank/DDBJ whole genome shotgun (WGS) entry which is preliminary data.</text>
</comment>
<protein>
    <submittedName>
        <fullName evidence="1">DUF4295 domain-containing protein</fullName>
    </submittedName>
</protein>
<proteinExistence type="predicted"/>
<gene>
    <name evidence="1" type="ORF">IAC51_07560</name>
</gene>
<dbReference type="AlphaFoldDB" id="A0A940IFC0"/>